<dbReference type="Proteomes" id="UP000433089">
    <property type="component" value="Unassembled WGS sequence"/>
</dbReference>
<proteinExistence type="predicted"/>
<reference evidence="1 2" key="1">
    <citation type="submission" date="2019-10" db="EMBL/GenBank/DDBJ databases">
        <authorList>
            <person name="Karimi E."/>
        </authorList>
    </citation>
    <scope>NUCLEOTIDE SEQUENCE [LARGE SCALE GENOMIC DNA]</scope>
    <source>
        <strain evidence="1">Bacillus sp. 348</strain>
    </source>
</reference>
<dbReference type="EMBL" id="CABWLH010000009">
    <property type="protein sequence ID" value="VXB26748.1"/>
    <property type="molecule type" value="Genomic_DNA"/>
</dbReference>
<protein>
    <submittedName>
        <fullName evidence="1">Uncharacterized protein</fullName>
    </submittedName>
</protein>
<dbReference type="AlphaFoldDB" id="A0A653PAK8"/>
<organism evidence="1 2">
    <name type="scientific">Bacillus altitudinis</name>
    <dbReference type="NCBI Taxonomy" id="293387"/>
    <lineage>
        <taxon>Bacteria</taxon>
        <taxon>Bacillati</taxon>
        <taxon>Bacillota</taxon>
        <taxon>Bacilli</taxon>
        <taxon>Bacillales</taxon>
        <taxon>Bacillaceae</taxon>
        <taxon>Bacillus</taxon>
    </lineage>
</organism>
<sequence>MITLFKEGRIFLTTKTIIELLITLKA</sequence>
<evidence type="ECO:0000313" key="2">
    <source>
        <dbReference type="Proteomes" id="UP000433089"/>
    </source>
</evidence>
<evidence type="ECO:0000313" key="1">
    <source>
        <dbReference type="EMBL" id="VXB26748.1"/>
    </source>
</evidence>
<name>A0A653PAK8_BACAB</name>
<accession>A0A653PAK8</accession>
<gene>
    <name evidence="1" type="ORF">BACI348_40321</name>
</gene>